<comment type="caution">
    <text evidence="2">The sequence shown here is derived from an EMBL/GenBank/DDBJ whole genome shotgun (WGS) entry which is preliminary data.</text>
</comment>
<feature type="compositionally biased region" description="Basic residues" evidence="1">
    <location>
        <begin position="21"/>
        <end position="32"/>
    </location>
</feature>
<feature type="region of interest" description="Disordered" evidence="1">
    <location>
        <begin position="1"/>
        <end position="274"/>
    </location>
</feature>
<evidence type="ECO:0000313" key="3">
    <source>
        <dbReference type="Proteomes" id="UP000283895"/>
    </source>
</evidence>
<dbReference type="EMBL" id="LKEA01000008">
    <property type="protein sequence ID" value="ROW07416.1"/>
    <property type="molecule type" value="Genomic_DNA"/>
</dbReference>
<evidence type="ECO:0000256" key="1">
    <source>
        <dbReference type="SAM" id="MobiDB-lite"/>
    </source>
</evidence>
<evidence type="ECO:0000313" key="2">
    <source>
        <dbReference type="EMBL" id="ROW07416.1"/>
    </source>
</evidence>
<name>A0A423WV34_9PEZI</name>
<keyword evidence="3" id="KW-1185">Reference proteome</keyword>
<feature type="compositionally biased region" description="Polar residues" evidence="1">
    <location>
        <begin position="1"/>
        <end position="18"/>
    </location>
</feature>
<dbReference type="AlphaFoldDB" id="A0A423WV34"/>
<dbReference type="OrthoDB" id="2861623at2759"/>
<proteinExistence type="predicted"/>
<feature type="compositionally biased region" description="Low complexity" evidence="1">
    <location>
        <begin position="198"/>
        <end position="222"/>
    </location>
</feature>
<sequence length="743" mass="82142">MAPATKKSTTNDTNQQMQRPRAPKRPRGRPPTKTRYQPEILEDESDGIDKPDRPSKVQKKKKAVRFDLGASEHNGAAKPVYREIRPRASGDNFAASTPRFDLHPGGYNPGLQLQGRSLRPTNYPGDYPSTLQPPHNGYPISSFSAPGAPGGFPKSMHPYRLQPQGFNFPGSPYPGSYLHGSSSQGLNHAGDNNYPVSLPRAGQQAAPLAAPGAPGGYPMRPYTIGSDHTDGLSRESPLPPPTANVLPRASPKISARGPSSKPPNPAAAAPQQNVPGPCLRTIPDPAQDYLSEPTSIVTNGQGVPVSAPAVGSQDRPAFPQLALEPRPRVPVRAEPSPQPMKLEAIGEPRLAHIPAHEPAQQNRREGIGAAEAMQNARLAPRLPPIVRLRGQTLHIKNLDDVFQSWPRFQTNERMIAFKAEVKEKNSFICNATFLLPDELVLVVHTDPASLASHLWPQANAHELRLAIEVVIWSTKWDIFMKKAGGGKPFDLMSRTVVAKSMMRYQVEDRDKSPANEIGRWTVGHIARGAFRFDDLAGSISRILESLSALYEPAYLDVFKEDFCDYLDSLATVKDVLLANGKIPTADEYSEFTKKSIPPILRLALLDACEPDRARRCGLYEVLLSQTHRIMRLTSDLYSVEEDMRMGNVLNSFILRFEQCDDTEAAAEAVVEEIKQARQAFDNVAHLKLNTARQAGELEMATCIKKIEFLRQMIAGHRMWCIANNRHHIVRYRQDDGSIRMPLR</sequence>
<feature type="compositionally biased region" description="Polar residues" evidence="1">
    <location>
        <begin position="129"/>
        <end position="144"/>
    </location>
</feature>
<gene>
    <name evidence="2" type="ORF">VMCG_03839</name>
</gene>
<dbReference type="InterPro" id="IPR008949">
    <property type="entry name" value="Isoprenoid_synthase_dom_sf"/>
</dbReference>
<dbReference type="Pfam" id="PF19086">
    <property type="entry name" value="Terpene_syn_C_2"/>
    <property type="match status" value="1"/>
</dbReference>
<dbReference type="Proteomes" id="UP000283895">
    <property type="component" value="Unassembled WGS sequence"/>
</dbReference>
<dbReference type="Gene3D" id="1.10.600.10">
    <property type="entry name" value="Farnesyl Diphosphate Synthase"/>
    <property type="match status" value="1"/>
</dbReference>
<organism evidence="2 3">
    <name type="scientific">Cytospora schulzeri</name>
    <dbReference type="NCBI Taxonomy" id="448051"/>
    <lineage>
        <taxon>Eukaryota</taxon>
        <taxon>Fungi</taxon>
        <taxon>Dikarya</taxon>
        <taxon>Ascomycota</taxon>
        <taxon>Pezizomycotina</taxon>
        <taxon>Sordariomycetes</taxon>
        <taxon>Sordariomycetidae</taxon>
        <taxon>Diaporthales</taxon>
        <taxon>Cytosporaceae</taxon>
        <taxon>Cytospora</taxon>
    </lineage>
</organism>
<dbReference type="SUPFAM" id="SSF48576">
    <property type="entry name" value="Terpenoid synthases"/>
    <property type="match status" value="1"/>
</dbReference>
<protein>
    <submittedName>
        <fullName evidence="2">Uncharacterized protein</fullName>
    </submittedName>
</protein>
<reference evidence="2 3" key="1">
    <citation type="submission" date="2015-09" db="EMBL/GenBank/DDBJ databases">
        <title>Host preference determinants of Valsa canker pathogens revealed by comparative genomics.</title>
        <authorList>
            <person name="Yin Z."/>
            <person name="Huang L."/>
        </authorList>
    </citation>
    <scope>NUCLEOTIDE SEQUENCE [LARGE SCALE GENOMIC DNA]</scope>
    <source>
        <strain evidence="2 3">03-1</strain>
    </source>
</reference>
<dbReference type="STRING" id="356882.A0A423WV34"/>
<accession>A0A423WV34</accession>